<reference evidence="1 2" key="1">
    <citation type="submission" date="2019-02" db="EMBL/GenBank/DDBJ databases">
        <title>Deep-cultivation of Planctomycetes and their phenomic and genomic characterization uncovers novel biology.</title>
        <authorList>
            <person name="Wiegand S."/>
            <person name="Jogler M."/>
            <person name="Boedeker C."/>
            <person name="Pinto D."/>
            <person name="Vollmers J."/>
            <person name="Rivas-Marin E."/>
            <person name="Kohn T."/>
            <person name="Peeters S.H."/>
            <person name="Heuer A."/>
            <person name="Rast P."/>
            <person name="Oberbeckmann S."/>
            <person name="Bunk B."/>
            <person name="Jeske O."/>
            <person name="Meyerdierks A."/>
            <person name="Storesund J.E."/>
            <person name="Kallscheuer N."/>
            <person name="Luecker S."/>
            <person name="Lage O.M."/>
            <person name="Pohl T."/>
            <person name="Merkel B.J."/>
            <person name="Hornburger P."/>
            <person name="Mueller R.-W."/>
            <person name="Bruemmer F."/>
            <person name="Labrenz M."/>
            <person name="Spormann A.M."/>
            <person name="Op den Camp H."/>
            <person name="Overmann J."/>
            <person name="Amann R."/>
            <person name="Jetten M.S.M."/>
            <person name="Mascher T."/>
            <person name="Medema M.H."/>
            <person name="Devos D.P."/>
            <person name="Kaster A.-K."/>
            <person name="Ovreas L."/>
            <person name="Rohde M."/>
            <person name="Galperin M.Y."/>
            <person name="Jogler C."/>
        </authorList>
    </citation>
    <scope>NUCLEOTIDE SEQUENCE [LARGE SCALE GENOMIC DNA]</scope>
    <source>
        <strain evidence="1 2">I41</strain>
    </source>
</reference>
<dbReference type="KEGG" id="llh:I41_42600"/>
<organism evidence="1 2">
    <name type="scientific">Lacipirellula limnantheis</name>
    <dbReference type="NCBI Taxonomy" id="2528024"/>
    <lineage>
        <taxon>Bacteria</taxon>
        <taxon>Pseudomonadati</taxon>
        <taxon>Planctomycetota</taxon>
        <taxon>Planctomycetia</taxon>
        <taxon>Pirellulales</taxon>
        <taxon>Lacipirellulaceae</taxon>
        <taxon>Lacipirellula</taxon>
    </lineage>
</organism>
<evidence type="ECO:0000313" key="1">
    <source>
        <dbReference type="EMBL" id="QDT75051.1"/>
    </source>
</evidence>
<sequence length="62" mass="6703">MLSLYAIWSEVDRLGAAKGCGKGWRAGLSDRNWGAGDKSAWRRCPLCGNQLRESMGHPNGGP</sequence>
<dbReference type="AlphaFoldDB" id="A0A517U360"/>
<keyword evidence="2" id="KW-1185">Reference proteome</keyword>
<evidence type="ECO:0000313" key="2">
    <source>
        <dbReference type="Proteomes" id="UP000317909"/>
    </source>
</evidence>
<gene>
    <name evidence="1" type="ORF">I41_42600</name>
</gene>
<protein>
    <submittedName>
        <fullName evidence="1">Uncharacterized protein</fullName>
    </submittedName>
</protein>
<accession>A0A517U360</accession>
<dbReference type="Proteomes" id="UP000317909">
    <property type="component" value="Chromosome"/>
</dbReference>
<proteinExistence type="predicted"/>
<name>A0A517U360_9BACT</name>
<dbReference type="EMBL" id="CP036339">
    <property type="protein sequence ID" value="QDT75051.1"/>
    <property type="molecule type" value="Genomic_DNA"/>
</dbReference>